<keyword evidence="1" id="KW-0805">Transcription regulation</keyword>
<feature type="region of interest" description="Disordered" evidence="4">
    <location>
        <begin position="1"/>
        <end position="23"/>
    </location>
</feature>
<dbReference type="SMART" id="SM00530">
    <property type="entry name" value="HTH_XRE"/>
    <property type="match status" value="1"/>
</dbReference>
<dbReference type="EMBL" id="PEUV01000037">
    <property type="protein sequence ID" value="PIV12597.1"/>
    <property type="molecule type" value="Genomic_DNA"/>
</dbReference>
<dbReference type="InterPro" id="IPR001387">
    <property type="entry name" value="Cro/C1-type_HTH"/>
</dbReference>
<feature type="domain" description="HTH cro/C1-type" evidence="5">
    <location>
        <begin position="9"/>
        <end position="64"/>
    </location>
</feature>
<organism evidence="6 7">
    <name type="scientific">Candidatus Nealsonbacteria bacterium CG03_land_8_20_14_0_80_36_12</name>
    <dbReference type="NCBI Taxonomy" id="1974701"/>
    <lineage>
        <taxon>Bacteria</taxon>
        <taxon>Candidatus Nealsoniibacteriota</taxon>
    </lineage>
</organism>
<dbReference type="CDD" id="cd00093">
    <property type="entry name" value="HTH_XRE"/>
    <property type="match status" value="1"/>
</dbReference>
<proteinExistence type="predicted"/>
<dbReference type="Pfam" id="PF01381">
    <property type="entry name" value="HTH_3"/>
    <property type="match status" value="1"/>
</dbReference>
<keyword evidence="3" id="KW-0804">Transcription</keyword>
<dbReference type="GO" id="GO:0003700">
    <property type="term" value="F:DNA-binding transcription factor activity"/>
    <property type="evidence" value="ECO:0007669"/>
    <property type="project" value="TreeGrafter"/>
</dbReference>
<dbReference type="SUPFAM" id="SSF47413">
    <property type="entry name" value="lambda repressor-like DNA-binding domains"/>
    <property type="match status" value="1"/>
</dbReference>
<dbReference type="Gene3D" id="1.10.260.40">
    <property type="entry name" value="lambda repressor-like DNA-binding domains"/>
    <property type="match status" value="1"/>
</dbReference>
<dbReference type="InterPro" id="IPR010982">
    <property type="entry name" value="Lambda_DNA-bd_dom_sf"/>
</dbReference>
<protein>
    <submittedName>
        <fullName evidence="6">DNA-binding protein</fullName>
    </submittedName>
</protein>
<evidence type="ECO:0000256" key="3">
    <source>
        <dbReference type="ARBA" id="ARBA00023163"/>
    </source>
</evidence>
<dbReference type="AlphaFoldDB" id="A0A2M7BY40"/>
<accession>A0A2M7BY40</accession>
<dbReference type="Proteomes" id="UP000230324">
    <property type="component" value="Unassembled WGS sequence"/>
</dbReference>
<dbReference type="GO" id="GO:0005829">
    <property type="term" value="C:cytosol"/>
    <property type="evidence" value="ECO:0007669"/>
    <property type="project" value="TreeGrafter"/>
</dbReference>
<reference evidence="7" key="1">
    <citation type="submission" date="2017-09" db="EMBL/GenBank/DDBJ databases">
        <title>Depth-based differentiation of microbial function through sediment-hosted aquifers and enrichment of novel symbionts in the deep terrestrial subsurface.</title>
        <authorList>
            <person name="Probst A.J."/>
            <person name="Ladd B."/>
            <person name="Jarett J.K."/>
            <person name="Geller-Mcgrath D.E."/>
            <person name="Sieber C.M.K."/>
            <person name="Emerson J.B."/>
            <person name="Anantharaman K."/>
            <person name="Thomas B.C."/>
            <person name="Malmstrom R."/>
            <person name="Stieglmeier M."/>
            <person name="Klingl A."/>
            <person name="Woyke T."/>
            <person name="Ryan C.M."/>
            <person name="Banfield J.F."/>
        </authorList>
    </citation>
    <scope>NUCLEOTIDE SEQUENCE [LARGE SCALE GENOMIC DNA]</scope>
</reference>
<dbReference type="PANTHER" id="PTHR46797:SF23">
    <property type="entry name" value="HTH-TYPE TRANSCRIPTIONAL REGULATOR SUTR"/>
    <property type="match status" value="1"/>
</dbReference>
<evidence type="ECO:0000313" key="7">
    <source>
        <dbReference type="Proteomes" id="UP000230324"/>
    </source>
</evidence>
<evidence type="ECO:0000259" key="5">
    <source>
        <dbReference type="PROSITE" id="PS50943"/>
    </source>
</evidence>
<evidence type="ECO:0000313" key="6">
    <source>
        <dbReference type="EMBL" id="PIV12597.1"/>
    </source>
</evidence>
<keyword evidence="2 6" id="KW-0238">DNA-binding</keyword>
<dbReference type="InterPro" id="IPR050807">
    <property type="entry name" value="TransReg_Diox_bact_type"/>
</dbReference>
<gene>
    <name evidence="6" type="ORF">COS47_01785</name>
</gene>
<name>A0A2M7BY40_9BACT</name>
<dbReference type="PROSITE" id="PS50943">
    <property type="entry name" value="HTH_CROC1"/>
    <property type="match status" value="1"/>
</dbReference>
<evidence type="ECO:0000256" key="1">
    <source>
        <dbReference type="ARBA" id="ARBA00023015"/>
    </source>
</evidence>
<evidence type="ECO:0000256" key="2">
    <source>
        <dbReference type="ARBA" id="ARBA00023125"/>
    </source>
</evidence>
<dbReference type="PANTHER" id="PTHR46797">
    <property type="entry name" value="HTH-TYPE TRANSCRIPTIONAL REGULATOR"/>
    <property type="match status" value="1"/>
</dbReference>
<evidence type="ECO:0000256" key="4">
    <source>
        <dbReference type="SAM" id="MobiDB-lite"/>
    </source>
</evidence>
<sequence>MSSKIGEKIRRIRQQKKMSQDRLSKKADLALNTIVKIETGENPNPTLETLRKIAKALDVSLDQLLKNKTE</sequence>
<comment type="caution">
    <text evidence="6">The sequence shown here is derived from an EMBL/GenBank/DDBJ whole genome shotgun (WGS) entry which is preliminary data.</text>
</comment>
<dbReference type="GO" id="GO:0003677">
    <property type="term" value="F:DNA binding"/>
    <property type="evidence" value="ECO:0007669"/>
    <property type="project" value="UniProtKB-KW"/>
</dbReference>